<protein>
    <recommendedName>
        <fullName evidence="4">Reverse transcriptase zinc-binding domain-containing protein</fullName>
    </recommendedName>
</protein>
<dbReference type="Proteomes" id="UP000507470">
    <property type="component" value="Unassembled WGS sequence"/>
</dbReference>
<feature type="region of interest" description="Disordered" evidence="1">
    <location>
        <begin position="29"/>
        <end position="60"/>
    </location>
</feature>
<evidence type="ECO:0000313" key="3">
    <source>
        <dbReference type="Proteomes" id="UP000507470"/>
    </source>
</evidence>
<accession>A0A6J8DEC3</accession>
<dbReference type="AlphaFoldDB" id="A0A6J8DEC3"/>
<reference evidence="2 3" key="1">
    <citation type="submission" date="2020-06" db="EMBL/GenBank/DDBJ databases">
        <authorList>
            <person name="Li R."/>
            <person name="Bekaert M."/>
        </authorList>
    </citation>
    <scope>NUCLEOTIDE SEQUENCE [LARGE SCALE GENOMIC DNA]</scope>
    <source>
        <strain evidence="3">wild</strain>
    </source>
</reference>
<proteinExistence type="predicted"/>
<name>A0A6J8DEC3_MYTCO</name>
<evidence type="ECO:0000256" key="1">
    <source>
        <dbReference type="SAM" id="MobiDB-lite"/>
    </source>
</evidence>
<dbReference type="GO" id="GO:0003676">
    <property type="term" value="F:nucleic acid binding"/>
    <property type="evidence" value="ECO:0007669"/>
    <property type="project" value="InterPro"/>
</dbReference>
<gene>
    <name evidence="2" type="ORF">MCOR_39102</name>
</gene>
<evidence type="ECO:0000313" key="2">
    <source>
        <dbReference type="EMBL" id="CAC5405404.1"/>
    </source>
</evidence>
<organism evidence="2 3">
    <name type="scientific">Mytilus coruscus</name>
    <name type="common">Sea mussel</name>
    <dbReference type="NCBI Taxonomy" id="42192"/>
    <lineage>
        <taxon>Eukaryota</taxon>
        <taxon>Metazoa</taxon>
        <taxon>Spiralia</taxon>
        <taxon>Lophotrochozoa</taxon>
        <taxon>Mollusca</taxon>
        <taxon>Bivalvia</taxon>
        <taxon>Autobranchia</taxon>
        <taxon>Pteriomorphia</taxon>
        <taxon>Mytilida</taxon>
        <taxon>Mytiloidea</taxon>
        <taxon>Mytilidae</taxon>
        <taxon>Mytilinae</taxon>
        <taxon>Mytilus</taxon>
    </lineage>
</organism>
<dbReference type="EMBL" id="CACVKT020007119">
    <property type="protein sequence ID" value="CAC5405404.1"/>
    <property type="molecule type" value="Genomic_DNA"/>
</dbReference>
<dbReference type="OrthoDB" id="6154617at2759"/>
<keyword evidence="3" id="KW-1185">Reference proteome</keyword>
<evidence type="ECO:0008006" key="4">
    <source>
        <dbReference type="Google" id="ProtNLM"/>
    </source>
</evidence>
<sequence length="222" mass="25083">MYTYGHKDPDSCKSDGHKDPDCGKCDGHKYHDSGKSDGHKDHDSGKSDRHKDPDNCKSDGHKDPYCGKSSCADVIPEFIYMRIYGNILSIIWILDVQPLNVVTFVDSLSALQAIRGPLSKVNNLIIYDIYHNITTRLKAGINVMLEWFPSHVCICGNELAELRTGYAKLNKHLYKIGCKESETCEHCGRAPETVKHILLECATYNDKRNVIFQDVLIKNNVR</sequence>
<dbReference type="Gene3D" id="3.30.420.10">
    <property type="entry name" value="Ribonuclease H-like superfamily/Ribonuclease H"/>
    <property type="match status" value="1"/>
</dbReference>
<dbReference type="InterPro" id="IPR036397">
    <property type="entry name" value="RNaseH_sf"/>
</dbReference>